<dbReference type="InterPro" id="IPR004453">
    <property type="entry name" value="QueG"/>
</dbReference>
<reference evidence="10 11" key="1">
    <citation type="submission" date="2010-12" db="EMBL/GenBank/DDBJ databases">
        <title>Whole genome sequence of Anaerolinea thermophila UNI-1.</title>
        <authorList>
            <person name="Narita-Yamada S."/>
            <person name="Kishi E."/>
            <person name="Watanabe Y."/>
            <person name="Takasaki K."/>
            <person name="Ankai A."/>
            <person name="Oguchi A."/>
            <person name="Fukui S."/>
            <person name="Takahashi M."/>
            <person name="Yashiro I."/>
            <person name="Hosoyama A."/>
            <person name="Sekiguchi Y."/>
            <person name="Hanada S."/>
            <person name="Fujita N."/>
        </authorList>
    </citation>
    <scope>NUCLEOTIDE SEQUENCE [LARGE SCALE GENOMIC DNA]</scope>
    <source>
        <strain evidence="11">DSM 14523 / JCM 11388 / NBRC 100420 / UNI-1</strain>
    </source>
</reference>
<keyword evidence="2" id="KW-0963">Cytoplasm</keyword>
<dbReference type="InterPro" id="IPR017900">
    <property type="entry name" value="4Fe4S_Fe_S_CS"/>
</dbReference>
<dbReference type="Gene3D" id="3.30.70.20">
    <property type="match status" value="1"/>
</dbReference>
<dbReference type="InParanoid" id="E8MYJ5"/>
<evidence type="ECO:0000256" key="5">
    <source>
        <dbReference type="ARBA" id="ARBA00022785"/>
    </source>
</evidence>
<keyword evidence="1" id="KW-0004">4Fe-4S</keyword>
<evidence type="ECO:0000256" key="6">
    <source>
        <dbReference type="ARBA" id="ARBA00023002"/>
    </source>
</evidence>
<evidence type="ECO:0000256" key="8">
    <source>
        <dbReference type="ARBA" id="ARBA00023014"/>
    </source>
</evidence>
<keyword evidence="7" id="KW-0408">Iron</keyword>
<dbReference type="OrthoDB" id="9784571at2"/>
<accession>E8MYJ5</accession>
<evidence type="ECO:0000313" key="10">
    <source>
        <dbReference type="EMBL" id="BAJ64331.1"/>
    </source>
</evidence>
<protein>
    <submittedName>
        <fullName evidence="10">Iron-sulfur binding protein</fullName>
    </submittedName>
</protein>
<dbReference type="InterPro" id="IPR016024">
    <property type="entry name" value="ARM-type_fold"/>
</dbReference>
<dbReference type="SUPFAM" id="SSF48371">
    <property type="entry name" value="ARM repeat"/>
    <property type="match status" value="1"/>
</dbReference>
<dbReference type="InterPro" id="IPR011989">
    <property type="entry name" value="ARM-like"/>
</dbReference>
<sequence length="376" mass="42773">MSLETQIKQFFYERGANGVGITHLESPPHYPQYLQWVEAGLHGSMSYLDNERARALRGNPQAILPSARSVVFVSLPIASSIQSPPANRPLTGRVASYAWGEDYHLVFPKLFQAFVEWLSQQLGRVPEAKWYTDTGPVLERDLASRAGLGWIGKNTCLIHPRKGSFFLLGEIFLDVALEPDEPFKTDHCGTCTRCIEACPTECILPNRTLDASRCISYLTIENKGSIPRELREKMGNWVFGCDICQQVCPWNQRFGQTEPYPAFQPRENVPEPNLLEEIHLDSTGFNRKFKNSPVQRPRRRGYLRNVAVALGNAQDEYAVPALIECTENEPEPLVRQHAIWALGRYSSPRIREFFSQRLKEDNDEGVRLAIVQELER</sequence>
<dbReference type="HOGENOM" id="CLU_030790_0_0_0"/>
<dbReference type="EMBL" id="AP012029">
    <property type="protein sequence ID" value="BAJ64331.1"/>
    <property type="molecule type" value="Genomic_DNA"/>
</dbReference>
<dbReference type="Pfam" id="PF13646">
    <property type="entry name" value="HEAT_2"/>
    <property type="match status" value="1"/>
</dbReference>
<dbReference type="KEGG" id="atm:ANT_23050"/>
<evidence type="ECO:0000259" key="9">
    <source>
        <dbReference type="PROSITE" id="PS51379"/>
    </source>
</evidence>
<proteinExistence type="predicted"/>
<dbReference type="Pfam" id="PF08331">
    <property type="entry name" value="QueG_DUF1730"/>
    <property type="match status" value="1"/>
</dbReference>
<dbReference type="InterPro" id="IPR013542">
    <property type="entry name" value="QueG_DUF1730"/>
</dbReference>
<dbReference type="PANTHER" id="PTHR30002:SF4">
    <property type="entry name" value="EPOXYQUEUOSINE REDUCTASE"/>
    <property type="match status" value="1"/>
</dbReference>
<dbReference type="GO" id="GO:0052693">
    <property type="term" value="F:epoxyqueuosine reductase activity"/>
    <property type="evidence" value="ECO:0007669"/>
    <property type="project" value="TreeGrafter"/>
</dbReference>
<dbReference type="PROSITE" id="PS00198">
    <property type="entry name" value="4FE4S_FER_1"/>
    <property type="match status" value="1"/>
</dbReference>
<keyword evidence="3" id="KW-0819">tRNA processing</keyword>
<gene>
    <name evidence="10" type="ordered locus">ANT_23050</name>
</gene>
<dbReference type="eggNOG" id="COG1600">
    <property type="taxonomic scope" value="Bacteria"/>
</dbReference>
<evidence type="ECO:0000256" key="4">
    <source>
        <dbReference type="ARBA" id="ARBA00022723"/>
    </source>
</evidence>
<keyword evidence="5" id="KW-0671">Queuosine biosynthesis</keyword>
<evidence type="ECO:0000256" key="1">
    <source>
        <dbReference type="ARBA" id="ARBA00022485"/>
    </source>
</evidence>
<dbReference type="GO" id="GO:0008616">
    <property type="term" value="P:tRNA queuosine(34) biosynthetic process"/>
    <property type="evidence" value="ECO:0007669"/>
    <property type="project" value="UniProtKB-KW"/>
</dbReference>
<dbReference type="InterPro" id="IPR017896">
    <property type="entry name" value="4Fe4S_Fe-S-bd"/>
</dbReference>
<dbReference type="FunCoup" id="E8MYJ5">
    <property type="interactions" value="125"/>
</dbReference>
<evidence type="ECO:0000256" key="7">
    <source>
        <dbReference type="ARBA" id="ARBA00023004"/>
    </source>
</evidence>
<dbReference type="SUPFAM" id="SSF46548">
    <property type="entry name" value="alpha-helical ferredoxin"/>
    <property type="match status" value="1"/>
</dbReference>
<dbReference type="PROSITE" id="PS51379">
    <property type="entry name" value="4FE4S_FER_2"/>
    <property type="match status" value="1"/>
</dbReference>
<dbReference type="Proteomes" id="UP000008922">
    <property type="component" value="Chromosome"/>
</dbReference>
<dbReference type="STRING" id="926569.ANT_23050"/>
<evidence type="ECO:0000256" key="3">
    <source>
        <dbReference type="ARBA" id="ARBA00022694"/>
    </source>
</evidence>
<organism evidence="10 11">
    <name type="scientific">Anaerolinea thermophila (strain DSM 14523 / JCM 11388 / NBRC 100420 / UNI-1)</name>
    <dbReference type="NCBI Taxonomy" id="926569"/>
    <lineage>
        <taxon>Bacteria</taxon>
        <taxon>Bacillati</taxon>
        <taxon>Chloroflexota</taxon>
        <taxon>Anaerolineae</taxon>
        <taxon>Anaerolineales</taxon>
        <taxon>Anaerolineaceae</taxon>
        <taxon>Anaerolinea</taxon>
    </lineage>
</organism>
<keyword evidence="6" id="KW-0560">Oxidoreductase</keyword>
<dbReference type="Gene3D" id="1.25.10.10">
    <property type="entry name" value="Leucine-rich Repeat Variant"/>
    <property type="match status" value="1"/>
</dbReference>
<name>E8MYJ5_ANATU</name>
<evidence type="ECO:0000313" key="11">
    <source>
        <dbReference type="Proteomes" id="UP000008922"/>
    </source>
</evidence>
<dbReference type="RefSeq" id="WP_013560698.1">
    <property type="nucleotide sequence ID" value="NC_014960.1"/>
</dbReference>
<dbReference type="GO" id="GO:0051539">
    <property type="term" value="F:4 iron, 4 sulfur cluster binding"/>
    <property type="evidence" value="ECO:0007669"/>
    <property type="project" value="UniProtKB-KW"/>
</dbReference>
<keyword evidence="4" id="KW-0479">Metal-binding</keyword>
<dbReference type="NCBIfam" id="TIGR00276">
    <property type="entry name" value="tRNA epoxyqueuosine(34) reductase QueG"/>
    <property type="match status" value="1"/>
</dbReference>
<keyword evidence="11" id="KW-1185">Reference proteome</keyword>
<dbReference type="AlphaFoldDB" id="E8MYJ5"/>
<feature type="domain" description="4Fe-4S ferredoxin-type" evidence="9">
    <location>
        <begin position="179"/>
        <end position="208"/>
    </location>
</feature>
<evidence type="ECO:0000256" key="2">
    <source>
        <dbReference type="ARBA" id="ARBA00022490"/>
    </source>
</evidence>
<dbReference type="Pfam" id="PF13484">
    <property type="entry name" value="Fer4_16"/>
    <property type="match status" value="1"/>
</dbReference>
<dbReference type="GO" id="GO:0046872">
    <property type="term" value="F:metal ion binding"/>
    <property type="evidence" value="ECO:0007669"/>
    <property type="project" value="UniProtKB-KW"/>
</dbReference>
<dbReference type="PANTHER" id="PTHR30002">
    <property type="entry name" value="EPOXYQUEUOSINE REDUCTASE"/>
    <property type="match status" value="1"/>
</dbReference>
<keyword evidence="8" id="KW-0411">Iron-sulfur</keyword>